<reference evidence="1 2" key="1">
    <citation type="journal article" date="2021" name="Elife">
        <title>Chloroplast acquisition without the gene transfer in kleptoplastic sea slugs, Plakobranchus ocellatus.</title>
        <authorList>
            <person name="Maeda T."/>
            <person name="Takahashi S."/>
            <person name="Yoshida T."/>
            <person name="Shimamura S."/>
            <person name="Takaki Y."/>
            <person name="Nagai Y."/>
            <person name="Toyoda A."/>
            <person name="Suzuki Y."/>
            <person name="Arimoto A."/>
            <person name="Ishii H."/>
            <person name="Satoh N."/>
            <person name="Nishiyama T."/>
            <person name="Hasebe M."/>
            <person name="Maruyama T."/>
            <person name="Minagawa J."/>
            <person name="Obokata J."/>
            <person name="Shigenobu S."/>
        </authorList>
    </citation>
    <scope>NUCLEOTIDE SEQUENCE [LARGE SCALE GENOMIC DNA]</scope>
</reference>
<keyword evidence="2" id="KW-1185">Reference proteome</keyword>
<sequence>MQCHRIEELIELLKPVWLAHNNLNLAQMLTQLADEAGFDGKLSDLTDDVLIYHLKMRGAAKDAMIPGIQKDCEDDFKSALLKARGIQS</sequence>
<evidence type="ECO:0000313" key="1">
    <source>
        <dbReference type="EMBL" id="GFR94085.1"/>
    </source>
</evidence>
<comment type="caution">
    <text evidence="1">The sequence shown here is derived from an EMBL/GenBank/DDBJ whole genome shotgun (WGS) entry which is preliminary data.</text>
</comment>
<evidence type="ECO:0000313" key="2">
    <source>
        <dbReference type="Proteomes" id="UP000762676"/>
    </source>
</evidence>
<gene>
    <name evidence="1" type="ORF">ElyMa_000909600</name>
</gene>
<organism evidence="1 2">
    <name type="scientific">Elysia marginata</name>
    <dbReference type="NCBI Taxonomy" id="1093978"/>
    <lineage>
        <taxon>Eukaryota</taxon>
        <taxon>Metazoa</taxon>
        <taxon>Spiralia</taxon>
        <taxon>Lophotrochozoa</taxon>
        <taxon>Mollusca</taxon>
        <taxon>Gastropoda</taxon>
        <taxon>Heterobranchia</taxon>
        <taxon>Euthyneura</taxon>
        <taxon>Panpulmonata</taxon>
        <taxon>Sacoglossa</taxon>
        <taxon>Placobranchoidea</taxon>
        <taxon>Plakobranchidae</taxon>
        <taxon>Elysia</taxon>
    </lineage>
</organism>
<name>A0AAV4HBV4_9GAST</name>
<protein>
    <submittedName>
        <fullName evidence="1">Protein YihD</fullName>
    </submittedName>
</protein>
<dbReference type="Pfam" id="PF06288">
    <property type="entry name" value="DUF1040"/>
    <property type="match status" value="1"/>
</dbReference>
<dbReference type="EMBL" id="BMAT01001858">
    <property type="protein sequence ID" value="GFR94085.1"/>
    <property type="molecule type" value="Genomic_DNA"/>
</dbReference>
<dbReference type="InterPro" id="IPR038134">
    <property type="entry name" value="YihD_sf"/>
</dbReference>
<proteinExistence type="predicted"/>
<dbReference type="Gene3D" id="1.10.1580.20">
    <property type="entry name" value="Protein of unknown function DUF1040"/>
    <property type="match status" value="1"/>
</dbReference>
<dbReference type="AlphaFoldDB" id="A0AAV4HBV4"/>
<dbReference type="Proteomes" id="UP000762676">
    <property type="component" value="Unassembled WGS sequence"/>
</dbReference>
<dbReference type="InterPro" id="IPR009383">
    <property type="entry name" value="DUF1040"/>
</dbReference>
<accession>A0AAV4HBV4</accession>